<protein>
    <submittedName>
        <fullName evidence="2">Uncharacterized protein</fullName>
    </submittedName>
</protein>
<evidence type="ECO:0000313" key="3">
    <source>
        <dbReference type="Proteomes" id="UP000276770"/>
    </source>
</evidence>
<keyword evidence="1" id="KW-0812">Transmembrane</keyword>
<dbReference type="EMBL" id="RCVZ01000009">
    <property type="protein sequence ID" value="RLQ94543.1"/>
    <property type="molecule type" value="Genomic_DNA"/>
</dbReference>
<dbReference type="AlphaFoldDB" id="A0A3L7JUU5"/>
<keyword evidence="1" id="KW-1133">Transmembrane helix</keyword>
<evidence type="ECO:0000256" key="1">
    <source>
        <dbReference type="SAM" id="Phobius"/>
    </source>
</evidence>
<reference evidence="2 3" key="1">
    <citation type="submission" date="2018-10" db="EMBL/GenBank/DDBJ databases">
        <title>Falsibacillus sp. genome draft.</title>
        <authorList>
            <person name="Shi S."/>
        </authorList>
    </citation>
    <scope>NUCLEOTIDE SEQUENCE [LARGE SCALE GENOMIC DNA]</scope>
    <source>
        <strain evidence="2 3">GY 10110</strain>
    </source>
</reference>
<dbReference type="Proteomes" id="UP000276770">
    <property type="component" value="Unassembled WGS sequence"/>
</dbReference>
<dbReference type="OrthoDB" id="2456192at2"/>
<keyword evidence="3" id="KW-1185">Reference proteome</keyword>
<feature type="transmembrane region" description="Helical" evidence="1">
    <location>
        <begin position="24"/>
        <end position="44"/>
    </location>
</feature>
<accession>A0A3L7JUU5</accession>
<comment type="caution">
    <text evidence="2">The sequence shown here is derived from an EMBL/GenBank/DDBJ whole genome shotgun (WGS) entry which is preliminary data.</text>
</comment>
<evidence type="ECO:0000313" key="2">
    <source>
        <dbReference type="EMBL" id="RLQ94543.1"/>
    </source>
</evidence>
<dbReference type="RefSeq" id="WP_121681156.1">
    <property type="nucleotide sequence ID" value="NZ_RCVZ01000009.1"/>
</dbReference>
<sequence>MYLFLWILLGTALGYAFFAMGPIVGGILAFGIIAGCLFRGVHLLNTIHKRISTLLPQEDSVQKDAQAPIPDHLKSARAYKEHVKKGEM</sequence>
<name>A0A3L7JUU5_9BACI</name>
<organism evidence="2 3">
    <name type="scientific">Falsibacillus albus</name>
    <dbReference type="NCBI Taxonomy" id="2478915"/>
    <lineage>
        <taxon>Bacteria</taxon>
        <taxon>Bacillati</taxon>
        <taxon>Bacillota</taxon>
        <taxon>Bacilli</taxon>
        <taxon>Bacillales</taxon>
        <taxon>Bacillaceae</taxon>
        <taxon>Falsibacillus</taxon>
    </lineage>
</organism>
<keyword evidence="1" id="KW-0472">Membrane</keyword>
<gene>
    <name evidence="2" type="ORF">D9X91_13450</name>
</gene>
<proteinExistence type="predicted"/>